<proteinExistence type="predicted"/>
<evidence type="ECO:0000313" key="3">
    <source>
        <dbReference type="Proteomes" id="UP001589608"/>
    </source>
</evidence>
<dbReference type="RefSeq" id="WP_223103478.1">
    <property type="nucleotide sequence ID" value="NZ_CP061913.1"/>
</dbReference>
<feature type="region of interest" description="Disordered" evidence="1">
    <location>
        <begin position="51"/>
        <end position="74"/>
    </location>
</feature>
<dbReference type="EMBL" id="JBHMCA010000065">
    <property type="protein sequence ID" value="MFB9449254.1"/>
    <property type="molecule type" value="Genomic_DNA"/>
</dbReference>
<accession>A0ABV5MK79</accession>
<organism evidence="2 3">
    <name type="scientific">Dactylosporangium vinaceum</name>
    <dbReference type="NCBI Taxonomy" id="53362"/>
    <lineage>
        <taxon>Bacteria</taxon>
        <taxon>Bacillati</taxon>
        <taxon>Actinomycetota</taxon>
        <taxon>Actinomycetes</taxon>
        <taxon>Micromonosporales</taxon>
        <taxon>Micromonosporaceae</taxon>
        <taxon>Dactylosporangium</taxon>
    </lineage>
</organism>
<comment type="caution">
    <text evidence="2">The sequence shown here is derived from an EMBL/GenBank/DDBJ whole genome shotgun (WGS) entry which is preliminary data.</text>
</comment>
<evidence type="ECO:0000256" key="1">
    <source>
        <dbReference type="SAM" id="MobiDB-lite"/>
    </source>
</evidence>
<sequence>MGEMLMTPIAGGTLVLALDDTRTGGVPLAAWMREQRVEIVTLNQSVLAVRATRGDPGPRPGQHRPPAHISRPRR</sequence>
<name>A0ABV5MK79_9ACTN</name>
<reference evidence="2 3" key="1">
    <citation type="submission" date="2024-09" db="EMBL/GenBank/DDBJ databases">
        <authorList>
            <person name="Sun Q."/>
            <person name="Mori K."/>
        </authorList>
    </citation>
    <scope>NUCLEOTIDE SEQUENCE [LARGE SCALE GENOMIC DNA]</scope>
    <source>
        <strain evidence="2 3">JCM 3307</strain>
    </source>
</reference>
<dbReference type="Proteomes" id="UP001589608">
    <property type="component" value="Unassembled WGS sequence"/>
</dbReference>
<dbReference type="Gene3D" id="3.40.50.980">
    <property type="match status" value="1"/>
</dbReference>
<feature type="compositionally biased region" description="Basic residues" evidence="1">
    <location>
        <begin position="61"/>
        <end position="74"/>
    </location>
</feature>
<evidence type="ECO:0000313" key="2">
    <source>
        <dbReference type="EMBL" id="MFB9449254.1"/>
    </source>
</evidence>
<protein>
    <submittedName>
        <fullName evidence="2">Uncharacterized protein</fullName>
    </submittedName>
</protein>
<gene>
    <name evidence="2" type="ORF">ACFFTR_39775</name>
</gene>
<keyword evidence="3" id="KW-1185">Reference proteome</keyword>